<keyword evidence="4" id="KW-1185">Reference proteome</keyword>
<reference evidence="4" key="1">
    <citation type="submission" date="2018-06" db="EMBL/GenBank/DDBJ databases">
        <title>Genome assembly of Danube salmon.</title>
        <authorList>
            <person name="Macqueen D.J."/>
            <person name="Gundappa M.K."/>
        </authorList>
    </citation>
    <scope>NUCLEOTIDE SEQUENCE [LARGE SCALE GENOMIC DNA]</scope>
</reference>
<evidence type="ECO:0000259" key="2">
    <source>
        <dbReference type="PROSITE" id="PS50916"/>
    </source>
</evidence>
<dbReference type="GeneTree" id="ENSGT00970000197061"/>
<evidence type="ECO:0000256" key="1">
    <source>
        <dbReference type="SAM" id="MobiDB-lite"/>
    </source>
</evidence>
<feature type="domain" description="RabBD" evidence="2">
    <location>
        <begin position="11"/>
        <end position="67"/>
    </location>
</feature>
<dbReference type="GO" id="GO:0005886">
    <property type="term" value="C:plasma membrane"/>
    <property type="evidence" value="ECO:0007669"/>
    <property type="project" value="TreeGrafter"/>
</dbReference>
<dbReference type="PANTHER" id="PTHR45716:SF3">
    <property type="entry name" value="SYNAPTOTAGMIN-LIKE PROTEIN 1"/>
    <property type="match status" value="1"/>
</dbReference>
<sequence length="124" mass="14622">MMKSTKDLLEFLDLSHLSPDEELAIRQVLQRDDNLRKRETGRIRRLQISIPDPKKLKVMTGKWFEELRTHRYGQQSDVTEVLRSSMRRKKTTAFRISPFSDVGQTENKEGEKENKDPQTKTSEM</sequence>
<dbReference type="AlphaFoldDB" id="A0A4W5QXP8"/>
<proteinExistence type="predicted"/>
<evidence type="ECO:0000313" key="4">
    <source>
        <dbReference type="Proteomes" id="UP000314982"/>
    </source>
</evidence>
<accession>A0A4W5QXP8</accession>
<feature type="region of interest" description="Disordered" evidence="1">
    <location>
        <begin position="92"/>
        <end position="124"/>
    </location>
</feature>
<evidence type="ECO:0000313" key="3">
    <source>
        <dbReference type="Ensembl" id="ENSHHUP00000078645.1"/>
    </source>
</evidence>
<dbReference type="GO" id="GO:0070382">
    <property type="term" value="C:exocytic vesicle"/>
    <property type="evidence" value="ECO:0007669"/>
    <property type="project" value="TreeGrafter"/>
</dbReference>
<dbReference type="PROSITE" id="PS50916">
    <property type="entry name" value="RABBD"/>
    <property type="match status" value="1"/>
</dbReference>
<dbReference type="GO" id="GO:0031267">
    <property type="term" value="F:small GTPase binding"/>
    <property type="evidence" value="ECO:0007669"/>
    <property type="project" value="InterPro"/>
</dbReference>
<name>A0A4W5QXP8_9TELE</name>
<protein>
    <recommendedName>
        <fullName evidence="2">RabBD domain-containing protein</fullName>
    </recommendedName>
</protein>
<dbReference type="Proteomes" id="UP000314982">
    <property type="component" value="Unassembled WGS sequence"/>
</dbReference>
<dbReference type="Gene3D" id="6.10.250.3000">
    <property type="match status" value="1"/>
</dbReference>
<dbReference type="STRING" id="62062.ENSHHUP00000078645"/>
<dbReference type="GO" id="GO:0042043">
    <property type="term" value="F:neurexin family protein binding"/>
    <property type="evidence" value="ECO:0007669"/>
    <property type="project" value="TreeGrafter"/>
</dbReference>
<dbReference type="GO" id="GO:0006886">
    <property type="term" value="P:intracellular protein transport"/>
    <property type="evidence" value="ECO:0007669"/>
    <property type="project" value="InterPro"/>
</dbReference>
<dbReference type="Ensembl" id="ENSHHUT00000081181.1">
    <property type="protein sequence ID" value="ENSHHUP00000078645.1"/>
    <property type="gene ID" value="ENSHHUG00000045893.1"/>
</dbReference>
<reference evidence="3" key="2">
    <citation type="submission" date="2025-08" db="UniProtKB">
        <authorList>
            <consortium name="Ensembl"/>
        </authorList>
    </citation>
    <scope>IDENTIFICATION</scope>
</reference>
<organism evidence="3 4">
    <name type="scientific">Hucho hucho</name>
    <name type="common">huchen</name>
    <dbReference type="NCBI Taxonomy" id="62062"/>
    <lineage>
        <taxon>Eukaryota</taxon>
        <taxon>Metazoa</taxon>
        <taxon>Chordata</taxon>
        <taxon>Craniata</taxon>
        <taxon>Vertebrata</taxon>
        <taxon>Euteleostomi</taxon>
        <taxon>Actinopterygii</taxon>
        <taxon>Neopterygii</taxon>
        <taxon>Teleostei</taxon>
        <taxon>Protacanthopterygii</taxon>
        <taxon>Salmoniformes</taxon>
        <taxon>Salmonidae</taxon>
        <taxon>Salmoninae</taxon>
        <taxon>Hucho</taxon>
    </lineage>
</organism>
<dbReference type="InterPro" id="IPR010911">
    <property type="entry name" value="Rab_BD"/>
</dbReference>
<feature type="compositionally biased region" description="Basic and acidic residues" evidence="1">
    <location>
        <begin position="106"/>
        <end position="124"/>
    </location>
</feature>
<reference evidence="3" key="3">
    <citation type="submission" date="2025-09" db="UniProtKB">
        <authorList>
            <consortium name="Ensembl"/>
        </authorList>
    </citation>
    <scope>IDENTIFICATION</scope>
</reference>
<dbReference type="PANTHER" id="PTHR45716">
    <property type="entry name" value="BITESIZE, ISOFORM I"/>
    <property type="match status" value="1"/>
</dbReference>
<dbReference type="GO" id="GO:0006887">
    <property type="term" value="P:exocytosis"/>
    <property type="evidence" value="ECO:0007669"/>
    <property type="project" value="TreeGrafter"/>
</dbReference>